<gene>
    <name evidence="13" type="ORF">AB6A40_001317</name>
</gene>
<evidence type="ECO:0000256" key="2">
    <source>
        <dbReference type="ARBA" id="ARBA00012513"/>
    </source>
</evidence>
<name>A0ABD6ECQ8_9BILA</name>
<dbReference type="EMBL" id="JBGFUD010000476">
    <property type="protein sequence ID" value="MFH4974608.1"/>
    <property type="molecule type" value="Genomic_DNA"/>
</dbReference>
<evidence type="ECO:0000256" key="5">
    <source>
        <dbReference type="ARBA" id="ARBA00022741"/>
    </source>
</evidence>
<keyword evidence="7" id="KW-0067">ATP-binding</keyword>
<comment type="caution">
    <text evidence="13">The sequence shown here is derived from an EMBL/GenBank/DDBJ whole genome shotgun (WGS) entry which is preliminary data.</text>
</comment>
<keyword evidence="6" id="KW-0418">Kinase</keyword>
<dbReference type="Pfam" id="PF00069">
    <property type="entry name" value="Pkinase"/>
    <property type="match status" value="1"/>
</dbReference>
<dbReference type="Gene3D" id="3.30.200.20">
    <property type="entry name" value="Phosphorylase Kinase, domain 1"/>
    <property type="match status" value="1"/>
</dbReference>
<evidence type="ECO:0000256" key="3">
    <source>
        <dbReference type="ARBA" id="ARBA00022527"/>
    </source>
</evidence>
<keyword evidence="8" id="KW-0460">Magnesium</keyword>
<dbReference type="PANTHER" id="PTHR22984">
    <property type="entry name" value="SERINE/THREONINE-PROTEIN KINASE PIM"/>
    <property type="match status" value="1"/>
</dbReference>
<comment type="catalytic activity">
    <reaction evidence="10">
        <text>L-seryl-[protein] + ATP = O-phospho-L-seryl-[protein] + ADP + H(+)</text>
        <dbReference type="Rhea" id="RHEA:17989"/>
        <dbReference type="Rhea" id="RHEA-COMP:9863"/>
        <dbReference type="Rhea" id="RHEA-COMP:11604"/>
        <dbReference type="ChEBI" id="CHEBI:15378"/>
        <dbReference type="ChEBI" id="CHEBI:29999"/>
        <dbReference type="ChEBI" id="CHEBI:30616"/>
        <dbReference type="ChEBI" id="CHEBI:83421"/>
        <dbReference type="ChEBI" id="CHEBI:456216"/>
        <dbReference type="EC" id="2.7.11.1"/>
    </reaction>
</comment>
<proteinExistence type="predicted"/>
<evidence type="ECO:0000313" key="13">
    <source>
        <dbReference type="EMBL" id="MFH4974608.1"/>
    </source>
</evidence>
<evidence type="ECO:0000259" key="12">
    <source>
        <dbReference type="PROSITE" id="PS50011"/>
    </source>
</evidence>
<feature type="region of interest" description="Disordered" evidence="11">
    <location>
        <begin position="271"/>
        <end position="293"/>
    </location>
</feature>
<keyword evidence="4" id="KW-0808">Transferase</keyword>
<evidence type="ECO:0000256" key="7">
    <source>
        <dbReference type="ARBA" id="ARBA00022840"/>
    </source>
</evidence>
<dbReference type="PROSITE" id="PS00108">
    <property type="entry name" value="PROTEIN_KINASE_ST"/>
    <property type="match status" value="1"/>
</dbReference>
<evidence type="ECO:0000256" key="11">
    <source>
        <dbReference type="SAM" id="MobiDB-lite"/>
    </source>
</evidence>
<feature type="domain" description="Protein kinase" evidence="12">
    <location>
        <begin position="1"/>
        <end position="206"/>
    </location>
</feature>
<dbReference type="Proteomes" id="UP001608902">
    <property type="component" value="Unassembled WGS sequence"/>
</dbReference>
<comment type="catalytic activity">
    <reaction evidence="9">
        <text>L-threonyl-[protein] + ATP = O-phospho-L-threonyl-[protein] + ADP + H(+)</text>
        <dbReference type="Rhea" id="RHEA:46608"/>
        <dbReference type="Rhea" id="RHEA-COMP:11060"/>
        <dbReference type="Rhea" id="RHEA-COMP:11605"/>
        <dbReference type="ChEBI" id="CHEBI:15378"/>
        <dbReference type="ChEBI" id="CHEBI:30013"/>
        <dbReference type="ChEBI" id="CHEBI:30616"/>
        <dbReference type="ChEBI" id="CHEBI:61977"/>
        <dbReference type="ChEBI" id="CHEBI:456216"/>
        <dbReference type="EC" id="2.7.11.1"/>
    </reaction>
</comment>
<evidence type="ECO:0000256" key="6">
    <source>
        <dbReference type="ARBA" id="ARBA00022777"/>
    </source>
</evidence>
<evidence type="ECO:0000256" key="8">
    <source>
        <dbReference type="ARBA" id="ARBA00022842"/>
    </source>
</evidence>
<reference evidence="13 14" key="1">
    <citation type="submission" date="2024-08" db="EMBL/GenBank/DDBJ databases">
        <title>Gnathostoma spinigerum genome.</title>
        <authorList>
            <person name="Gonzalez-Bertolin B."/>
            <person name="Monzon S."/>
            <person name="Zaballos A."/>
            <person name="Jimenez P."/>
            <person name="Dekumyoy P."/>
            <person name="Varona S."/>
            <person name="Cuesta I."/>
            <person name="Sumanam S."/>
            <person name="Adisakwattana P."/>
            <person name="Gasser R.B."/>
            <person name="Hernandez-Gonzalez A."/>
            <person name="Young N.D."/>
            <person name="Perteguer M.J."/>
        </authorList>
    </citation>
    <scope>NUCLEOTIDE SEQUENCE [LARGE SCALE GENOMIC DNA]</scope>
    <source>
        <strain evidence="13">AL3</strain>
        <tissue evidence="13">Liver</tissue>
    </source>
</reference>
<dbReference type="PROSITE" id="PS50011">
    <property type="entry name" value="PROTEIN_KINASE_DOM"/>
    <property type="match status" value="1"/>
</dbReference>
<feature type="compositionally biased region" description="Polar residues" evidence="11">
    <location>
        <begin position="372"/>
        <end position="384"/>
    </location>
</feature>
<organism evidence="13 14">
    <name type="scientific">Gnathostoma spinigerum</name>
    <dbReference type="NCBI Taxonomy" id="75299"/>
    <lineage>
        <taxon>Eukaryota</taxon>
        <taxon>Metazoa</taxon>
        <taxon>Ecdysozoa</taxon>
        <taxon>Nematoda</taxon>
        <taxon>Chromadorea</taxon>
        <taxon>Rhabditida</taxon>
        <taxon>Spirurina</taxon>
        <taxon>Gnathostomatomorpha</taxon>
        <taxon>Gnathostomatoidea</taxon>
        <taxon>Gnathostomatidae</taxon>
        <taxon>Gnathostoma</taxon>
    </lineage>
</organism>
<evidence type="ECO:0000256" key="9">
    <source>
        <dbReference type="ARBA" id="ARBA00047899"/>
    </source>
</evidence>
<evidence type="ECO:0000256" key="1">
    <source>
        <dbReference type="ARBA" id="ARBA00001946"/>
    </source>
</evidence>
<dbReference type="GO" id="GO:0005524">
    <property type="term" value="F:ATP binding"/>
    <property type="evidence" value="ECO:0007669"/>
    <property type="project" value="UniProtKB-KW"/>
</dbReference>
<comment type="cofactor">
    <cofactor evidence="1">
        <name>Mg(2+)</name>
        <dbReference type="ChEBI" id="CHEBI:18420"/>
    </cofactor>
</comment>
<dbReference type="InterPro" id="IPR008271">
    <property type="entry name" value="Ser/Thr_kinase_AS"/>
</dbReference>
<keyword evidence="5" id="KW-0547">Nucleotide-binding</keyword>
<dbReference type="Gene3D" id="1.10.510.10">
    <property type="entry name" value="Transferase(Phosphotransferase) domain 1"/>
    <property type="match status" value="1"/>
</dbReference>
<feature type="compositionally biased region" description="Low complexity" evidence="11">
    <location>
        <begin position="362"/>
        <end position="371"/>
    </location>
</feature>
<keyword evidence="3" id="KW-0723">Serine/threonine-protein kinase</keyword>
<evidence type="ECO:0000256" key="4">
    <source>
        <dbReference type="ARBA" id="ARBA00022679"/>
    </source>
</evidence>
<dbReference type="EC" id="2.7.11.1" evidence="2"/>
<dbReference type="SMART" id="SM00220">
    <property type="entry name" value="S_TKc"/>
    <property type="match status" value="1"/>
</dbReference>
<dbReference type="GO" id="GO:0004674">
    <property type="term" value="F:protein serine/threonine kinase activity"/>
    <property type="evidence" value="ECO:0007669"/>
    <property type="project" value="UniProtKB-KW"/>
</dbReference>
<dbReference type="InterPro" id="IPR000719">
    <property type="entry name" value="Prot_kinase_dom"/>
</dbReference>
<dbReference type="InterPro" id="IPR051138">
    <property type="entry name" value="PIM_Ser/Thr_kinase"/>
</dbReference>
<keyword evidence="14" id="KW-1185">Reference proteome</keyword>
<sequence>MELYMLAKCSHITGVIRLIDWYCMPQGFLIVMERPQPCIDLFDFIRSQNRLTEELSRYVFRQIVKTIVACAKIGVLHRDIKDENVIIDLVDGRTHLIDFGAATLLKNTNYTDFQGTRLYCPPEWFLHSLYLGEEAAVWSLGVLLYNMLNGRLPFRSEKDICTSHLIGPLPFYTPVSDAAKNMIECCLQFNPFERCRLNDLMNHEWLKEKTFNWFEITTSGTEINASEDETKAKEEAIDHCSGERPTNVRNVSDSDCESGVGSTSDVSSVCSTSSQSHSTNLHVDDESNAKRSDQRCERFEIPLRQQAKISLIESSTCTINNANPQFATDNNGIIFQKFCLAKTKSVDCTNANRVVNHSVGPTTLTTNQTMTQDSGHNSNTLPSSDRSDQLGLHIAVYC</sequence>
<dbReference type="PANTHER" id="PTHR22984:SF29">
    <property type="entry name" value="SERINE_THREONINE-PROTEIN KINASE PIM-1"/>
    <property type="match status" value="1"/>
</dbReference>
<dbReference type="SUPFAM" id="SSF56112">
    <property type="entry name" value="Protein kinase-like (PK-like)"/>
    <property type="match status" value="1"/>
</dbReference>
<evidence type="ECO:0000256" key="10">
    <source>
        <dbReference type="ARBA" id="ARBA00048679"/>
    </source>
</evidence>
<dbReference type="InterPro" id="IPR011009">
    <property type="entry name" value="Kinase-like_dom_sf"/>
</dbReference>
<feature type="compositionally biased region" description="Basic and acidic residues" evidence="11">
    <location>
        <begin position="282"/>
        <end position="293"/>
    </location>
</feature>
<accession>A0ABD6ECQ8</accession>
<feature type="region of interest" description="Disordered" evidence="11">
    <location>
        <begin position="359"/>
        <end position="387"/>
    </location>
</feature>
<dbReference type="FunFam" id="1.10.510.10:FF:000708">
    <property type="entry name" value="serine/threonine-protein kinase par-1-like"/>
    <property type="match status" value="1"/>
</dbReference>
<dbReference type="AlphaFoldDB" id="A0ABD6ECQ8"/>
<protein>
    <recommendedName>
        <fullName evidence="2">non-specific serine/threonine protein kinase</fullName>
        <ecNumber evidence="2">2.7.11.1</ecNumber>
    </recommendedName>
</protein>
<evidence type="ECO:0000313" key="14">
    <source>
        <dbReference type="Proteomes" id="UP001608902"/>
    </source>
</evidence>